<evidence type="ECO:0000313" key="1">
    <source>
        <dbReference type="EMBL" id="EFV95694.1"/>
    </source>
</evidence>
<dbReference type="SUPFAM" id="SSF55469">
    <property type="entry name" value="FMN-dependent nitroreductase-like"/>
    <property type="match status" value="2"/>
</dbReference>
<sequence>MNADSRISPSIRADYLFMIEQAVRAPSGHNTQPWKFRLFPDHIDILPDFSRALPVVDPDHRELFVSLGCAAENLCIAAAHKGWLGKVSTSTDGIIHIELSRQDGIEAPHFEQIARRQTNRRCYNGSMIPDNTLALLQKIPIEPGIGIHLYQKGTQAFDDIAALVCEGNRRQMGDPAFKAELRQWMRYNRKHQDETADGLSYAVFGAPNLPRFMAEFIIAHSLDAAKQNRTDRRNIASASHFALFATHDNRREQWVALGRTLQRFLLASTAAGIAHAYANQPNENPELTERMAQTLGINEEYPTILIRLGYAKASAYALRRSIKDLIVDEG</sequence>
<dbReference type="EMBL" id="AEQP01000002">
    <property type="protein sequence ID" value="EFV95694.1"/>
    <property type="molecule type" value="Genomic_DNA"/>
</dbReference>
<keyword evidence="2" id="KW-1185">Reference proteome</keyword>
<accession>E7RV90</accession>
<proteinExistence type="predicted"/>
<organism evidence="1 2">
    <name type="scientific">Lautropia mirabilis ATCC 51599</name>
    <dbReference type="NCBI Taxonomy" id="887898"/>
    <lineage>
        <taxon>Bacteria</taxon>
        <taxon>Pseudomonadati</taxon>
        <taxon>Pseudomonadota</taxon>
        <taxon>Betaproteobacteria</taxon>
        <taxon>Burkholderiales</taxon>
        <taxon>Burkholderiaceae</taxon>
        <taxon>Lautropia</taxon>
    </lineage>
</organism>
<gene>
    <name evidence="1" type="ORF">HMPREF0551_0602</name>
</gene>
<dbReference type="eggNOG" id="COG0778">
    <property type="taxonomic scope" value="Bacteria"/>
</dbReference>
<dbReference type="PANTHER" id="PTHR23026">
    <property type="entry name" value="NADPH NITROREDUCTASE"/>
    <property type="match status" value="1"/>
</dbReference>
<dbReference type="HOGENOM" id="CLU_051479_3_0_4"/>
<name>E7RV90_9BURK</name>
<dbReference type="STRING" id="887898.HMPREF0551_0602"/>
<dbReference type="NCBIfam" id="NF047509">
    <property type="entry name" value="Rv3131_FMN_oxido"/>
    <property type="match status" value="1"/>
</dbReference>
<evidence type="ECO:0000313" key="2">
    <source>
        <dbReference type="Proteomes" id="UP000011021"/>
    </source>
</evidence>
<dbReference type="InterPro" id="IPR000415">
    <property type="entry name" value="Nitroreductase-like"/>
</dbReference>
<dbReference type="PANTHER" id="PTHR23026:SF123">
    <property type="entry name" value="NAD(P)H NITROREDUCTASE RV3131-RELATED"/>
    <property type="match status" value="1"/>
</dbReference>
<dbReference type="Gene3D" id="3.40.109.10">
    <property type="entry name" value="NADH Oxidase"/>
    <property type="match status" value="1"/>
</dbReference>
<dbReference type="InterPro" id="IPR050627">
    <property type="entry name" value="Nitroreductase/BluB"/>
</dbReference>
<dbReference type="Proteomes" id="UP000011021">
    <property type="component" value="Unassembled WGS sequence"/>
</dbReference>
<protein>
    <recommendedName>
        <fullName evidence="3">Nitroreductase domain-containing protein</fullName>
    </recommendedName>
</protein>
<reference evidence="1 2" key="1">
    <citation type="submission" date="2010-12" db="EMBL/GenBank/DDBJ databases">
        <authorList>
            <person name="Muzny D."/>
            <person name="Qin X."/>
            <person name="Deng J."/>
            <person name="Jiang H."/>
            <person name="Liu Y."/>
            <person name="Qu J."/>
            <person name="Song X.-Z."/>
            <person name="Zhang L."/>
            <person name="Thornton R."/>
            <person name="Coyle M."/>
            <person name="Francisco L."/>
            <person name="Jackson L."/>
            <person name="Javaid M."/>
            <person name="Korchina V."/>
            <person name="Kovar C."/>
            <person name="Mata R."/>
            <person name="Mathew T."/>
            <person name="Ngo R."/>
            <person name="Nguyen L."/>
            <person name="Nguyen N."/>
            <person name="Okwuonu G."/>
            <person name="Ongeri F."/>
            <person name="Pham C."/>
            <person name="Simmons D."/>
            <person name="Wilczek-Boney K."/>
            <person name="Hale W."/>
            <person name="Jakkamsetti A."/>
            <person name="Pham P."/>
            <person name="Ruth R."/>
            <person name="San Lucas F."/>
            <person name="Warren J."/>
            <person name="Zhang J."/>
            <person name="Zhao Z."/>
            <person name="Zhou C."/>
            <person name="Zhu D."/>
            <person name="Lee S."/>
            <person name="Bess C."/>
            <person name="Blankenburg K."/>
            <person name="Forbes L."/>
            <person name="Fu Q."/>
            <person name="Gubbala S."/>
            <person name="Hirani K."/>
            <person name="Jayaseelan J.C."/>
            <person name="Lara F."/>
            <person name="Munidasa M."/>
            <person name="Palculict T."/>
            <person name="Patil S."/>
            <person name="Pu L.-L."/>
            <person name="Saada N."/>
            <person name="Tang L."/>
            <person name="Weissenberger G."/>
            <person name="Zhu Y."/>
            <person name="Hemphill L."/>
            <person name="Shang Y."/>
            <person name="Youmans B."/>
            <person name="Ayvaz T."/>
            <person name="Ross M."/>
            <person name="Santibanez J."/>
            <person name="Aqrawi P."/>
            <person name="Gross S."/>
            <person name="Joshi V."/>
            <person name="Fowler G."/>
            <person name="Nazareth L."/>
            <person name="Reid J."/>
            <person name="Worley K."/>
            <person name="Petrosino J."/>
            <person name="Highlander S."/>
            <person name="Gibbs R."/>
        </authorList>
    </citation>
    <scope>NUCLEOTIDE SEQUENCE [LARGE SCALE GENOMIC DNA]</scope>
    <source>
        <strain evidence="1 2">ATCC 51599</strain>
    </source>
</reference>
<evidence type="ECO:0008006" key="3">
    <source>
        <dbReference type="Google" id="ProtNLM"/>
    </source>
</evidence>
<comment type="caution">
    <text evidence="1">The sequence shown here is derived from an EMBL/GenBank/DDBJ whole genome shotgun (WGS) entry which is preliminary data.</text>
</comment>
<dbReference type="AlphaFoldDB" id="E7RV90"/>
<dbReference type="GO" id="GO:0016491">
    <property type="term" value="F:oxidoreductase activity"/>
    <property type="evidence" value="ECO:0007669"/>
    <property type="project" value="InterPro"/>
</dbReference>